<reference evidence="4 5" key="1">
    <citation type="submission" date="2023-01" db="EMBL/GenBank/DDBJ databases">
        <title>Analysis of 21 Apiospora genomes using comparative genomics revels a genus with tremendous synthesis potential of carbohydrate active enzymes and secondary metabolites.</title>
        <authorList>
            <person name="Sorensen T."/>
        </authorList>
    </citation>
    <scope>NUCLEOTIDE SEQUENCE [LARGE SCALE GENOMIC DNA]</scope>
    <source>
        <strain evidence="4 5">CBS 33761</strain>
    </source>
</reference>
<keyword evidence="1" id="KW-0732">Signal</keyword>
<dbReference type="Proteomes" id="UP001444661">
    <property type="component" value="Unassembled WGS sequence"/>
</dbReference>
<evidence type="ECO:0000313" key="5">
    <source>
        <dbReference type="Proteomes" id="UP001444661"/>
    </source>
</evidence>
<dbReference type="EMBL" id="JAQQWK010000013">
    <property type="protein sequence ID" value="KAK8017503.1"/>
    <property type="molecule type" value="Genomic_DNA"/>
</dbReference>
<evidence type="ECO:0000313" key="4">
    <source>
        <dbReference type="EMBL" id="KAK8017503.1"/>
    </source>
</evidence>
<dbReference type="GO" id="GO:0016787">
    <property type="term" value="F:hydrolase activity"/>
    <property type="evidence" value="ECO:0007669"/>
    <property type="project" value="UniProtKB-KW"/>
</dbReference>
<name>A0ABR1RRB1_9PEZI</name>
<dbReference type="PANTHER" id="PTHR43037:SF5">
    <property type="entry name" value="FERULOYL ESTERASE"/>
    <property type="match status" value="1"/>
</dbReference>
<proteinExistence type="predicted"/>
<keyword evidence="5" id="KW-1185">Reference proteome</keyword>
<keyword evidence="2 4" id="KW-0378">Hydrolase</keyword>
<evidence type="ECO:0000256" key="2">
    <source>
        <dbReference type="ARBA" id="ARBA00022801"/>
    </source>
</evidence>
<gene>
    <name evidence="4" type="ORF">PG993_013829</name>
</gene>
<evidence type="ECO:0000256" key="3">
    <source>
        <dbReference type="SAM" id="MobiDB-lite"/>
    </source>
</evidence>
<feature type="region of interest" description="Disordered" evidence="3">
    <location>
        <begin position="224"/>
        <end position="245"/>
    </location>
</feature>
<dbReference type="SUPFAM" id="SSF53474">
    <property type="entry name" value="alpha/beta-Hydrolases"/>
    <property type="match status" value="1"/>
</dbReference>
<sequence>MDRPLPAADVPLQFFKAVYLTGRVPWRALGSDDRVSYALYIPPDHYLSTTAIITGKNKPLPLLVYIHGTRRDISSLYTDLEDFAESVPCAVLAPLFPAGLDDGYAADDDGLSSYKTLWSPSLRYDLALLSMLEEVASRWPDALDTDRVYLMGFSGGGQFAHRFLYLYPERLAAVSVDAPRRVTSLTNDDDWPRGVANTAALFDGRVVDPRRVAPVPVQLASHHIASSSGSAGGESGGGKELPPMKQGRLDATKQLQEQWAATGIEARLDVVRGAAHDAEKVRVCALRIMRSLMDQGLKISQ</sequence>
<feature type="compositionally biased region" description="Gly residues" evidence="3">
    <location>
        <begin position="230"/>
        <end position="239"/>
    </location>
</feature>
<accession>A0ABR1RRB1</accession>
<evidence type="ECO:0000256" key="1">
    <source>
        <dbReference type="ARBA" id="ARBA00022729"/>
    </source>
</evidence>
<comment type="caution">
    <text evidence="4">The sequence shown here is derived from an EMBL/GenBank/DDBJ whole genome shotgun (WGS) entry which is preliminary data.</text>
</comment>
<dbReference type="Gene3D" id="3.40.50.1820">
    <property type="entry name" value="alpha/beta hydrolase"/>
    <property type="match status" value="1"/>
</dbReference>
<dbReference type="InterPro" id="IPR050955">
    <property type="entry name" value="Plant_Biomass_Hydrol_Est"/>
</dbReference>
<protein>
    <submittedName>
        <fullName evidence="4">Poly(Aspartic acid) hydrolase protein</fullName>
    </submittedName>
</protein>
<dbReference type="InterPro" id="IPR029058">
    <property type="entry name" value="AB_hydrolase_fold"/>
</dbReference>
<dbReference type="PANTHER" id="PTHR43037">
    <property type="entry name" value="UNNAMED PRODUCT-RELATED"/>
    <property type="match status" value="1"/>
</dbReference>
<organism evidence="4 5">
    <name type="scientific">Apiospora rasikravindrae</name>
    <dbReference type="NCBI Taxonomy" id="990691"/>
    <lineage>
        <taxon>Eukaryota</taxon>
        <taxon>Fungi</taxon>
        <taxon>Dikarya</taxon>
        <taxon>Ascomycota</taxon>
        <taxon>Pezizomycotina</taxon>
        <taxon>Sordariomycetes</taxon>
        <taxon>Xylariomycetidae</taxon>
        <taxon>Amphisphaeriales</taxon>
        <taxon>Apiosporaceae</taxon>
        <taxon>Apiospora</taxon>
    </lineage>
</organism>